<dbReference type="Pfam" id="PF07683">
    <property type="entry name" value="CobW_C"/>
    <property type="match status" value="1"/>
</dbReference>
<feature type="compositionally biased region" description="Pro residues" evidence="1">
    <location>
        <begin position="229"/>
        <end position="239"/>
    </location>
</feature>
<dbReference type="Gene3D" id="3.40.50.300">
    <property type="entry name" value="P-loop containing nucleotide triphosphate hydrolases"/>
    <property type="match status" value="1"/>
</dbReference>
<feature type="domain" description="CobW/HypB/UreG nucleotide-binding" evidence="2">
    <location>
        <begin position="7"/>
        <end position="169"/>
    </location>
</feature>
<name>A0A2N4SZH4_9MICC</name>
<sequence>MTARLGIIGGYLGSGKSTLVNRLLGAVLPGRTAVVVNDFGRVNIDADLIASASGDTIELTNGCICCQISDDALRTMTALAARGDLDHVLCEVSGVGDPAQLAAWRRFPGFSPGPVLVCADATAVRRLLRDAYVADTVARQLAAAEVLLVTKTDLTTPAELEAAVAACREAAPGARLLVQDPADPGAAAAAAFAGPAPAPSVPPADDDGATRPSPGTPAPAAGPADDDAPPPGAPAPAAPAPAAAAPALAAPALAAPDDHARAHGTTAVEDPGPVDVDALARVLADRSDSLVRAKGVVRDRDGRWHEVQLAGGRVERHPRAAGRPVPEHPGLVLIAAGPDAQQVLDEARTAVLGCAIPPPAATAP</sequence>
<protein>
    <recommendedName>
        <fullName evidence="6">CobW C-terminal domain-containing protein</fullName>
    </recommendedName>
</protein>
<evidence type="ECO:0000256" key="1">
    <source>
        <dbReference type="SAM" id="MobiDB-lite"/>
    </source>
</evidence>
<dbReference type="SUPFAM" id="SSF52540">
    <property type="entry name" value="P-loop containing nucleoside triphosphate hydrolases"/>
    <property type="match status" value="1"/>
</dbReference>
<dbReference type="InterPro" id="IPR003495">
    <property type="entry name" value="CobW/HypB/UreG_nucleotide-bd"/>
</dbReference>
<dbReference type="GO" id="GO:0005737">
    <property type="term" value="C:cytoplasm"/>
    <property type="evidence" value="ECO:0007669"/>
    <property type="project" value="TreeGrafter"/>
</dbReference>
<feature type="domain" description="CobW C-terminal" evidence="3">
    <location>
        <begin position="266"/>
        <end position="344"/>
    </location>
</feature>
<organism evidence="4 5">
    <name type="scientific">Kocuria flava</name>
    <dbReference type="NCBI Taxonomy" id="446860"/>
    <lineage>
        <taxon>Bacteria</taxon>
        <taxon>Bacillati</taxon>
        <taxon>Actinomycetota</taxon>
        <taxon>Actinomycetes</taxon>
        <taxon>Micrococcales</taxon>
        <taxon>Micrococcaceae</taxon>
        <taxon>Kocuria</taxon>
    </lineage>
</organism>
<evidence type="ECO:0008006" key="6">
    <source>
        <dbReference type="Google" id="ProtNLM"/>
    </source>
</evidence>
<dbReference type="InterPro" id="IPR027417">
    <property type="entry name" value="P-loop_NTPase"/>
</dbReference>
<comment type="caution">
    <text evidence="4">The sequence shown here is derived from an EMBL/GenBank/DDBJ whole genome shotgun (WGS) entry which is preliminary data.</text>
</comment>
<dbReference type="PANTHER" id="PTHR13748:SF62">
    <property type="entry name" value="COBW DOMAIN-CONTAINING PROTEIN"/>
    <property type="match status" value="1"/>
</dbReference>
<dbReference type="EMBL" id="LOMZ01000001">
    <property type="protein sequence ID" value="PLC11346.1"/>
    <property type="molecule type" value="Genomic_DNA"/>
</dbReference>
<evidence type="ECO:0000259" key="2">
    <source>
        <dbReference type="Pfam" id="PF02492"/>
    </source>
</evidence>
<feature type="region of interest" description="Disordered" evidence="1">
    <location>
        <begin position="188"/>
        <end position="244"/>
    </location>
</feature>
<evidence type="ECO:0000259" key="3">
    <source>
        <dbReference type="Pfam" id="PF07683"/>
    </source>
</evidence>
<dbReference type="InterPro" id="IPR051316">
    <property type="entry name" value="Zinc-reg_GTPase_activator"/>
</dbReference>
<dbReference type="InterPro" id="IPR011629">
    <property type="entry name" value="CobW-like_C"/>
</dbReference>
<dbReference type="Pfam" id="PF02492">
    <property type="entry name" value="cobW"/>
    <property type="match status" value="1"/>
</dbReference>
<accession>A0A2N4SZH4</accession>
<dbReference type="PANTHER" id="PTHR13748">
    <property type="entry name" value="COBW-RELATED"/>
    <property type="match status" value="1"/>
</dbReference>
<evidence type="ECO:0000313" key="5">
    <source>
        <dbReference type="Proteomes" id="UP000234632"/>
    </source>
</evidence>
<gene>
    <name evidence="4" type="ORF">AUQ48_02610</name>
</gene>
<dbReference type="SUPFAM" id="SSF90002">
    <property type="entry name" value="Hypothetical protein YjiA, C-terminal domain"/>
    <property type="match status" value="1"/>
</dbReference>
<dbReference type="RefSeq" id="WP_101851110.1">
    <property type="nucleotide sequence ID" value="NZ_LOMZ01000001.1"/>
</dbReference>
<proteinExistence type="predicted"/>
<dbReference type="AlphaFoldDB" id="A0A2N4SZH4"/>
<evidence type="ECO:0000313" key="4">
    <source>
        <dbReference type="EMBL" id="PLC11346.1"/>
    </source>
</evidence>
<reference evidence="4 5" key="1">
    <citation type="submission" date="2015-12" db="EMBL/GenBank/DDBJ databases">
        <authorList>
            <person name="Shamseldin A."/>
            <person name="Moawad H."/>
            <person name="Abd El-Rahim W.M."/>
            <person name="Sadowsky M.J."/>
        </authorList>
    </citation>
    <scope>NUCLEOTIDE SEQUENCE [LARGE SCALE GENOMIC DNA]</scope>
    <source>
        <strain evidence="4 5">S43</strain>
    </source>
</reference>
<dbReference type="Proteomes" id="UP000234632">
    <property type="component" value="Unassembled WGS sequence"/>
</dbReference>